<evidence type="ECO:0000313" key="1">
    <source>
        <dbReference type="EMBL" id="EOX95412.1"/>
    </source>
</evidence>
<accession>A0A061DSN6</accession>
<dbReference type="InParanoid" id="A0A061DSN6"/>
<keyword evidence="2" id="KW-1185">Reference proteome</keyword>
<dbReference type="Gramene" id="EOX95412">
    <property type="protein sequence ID" value="EOX95412"/>
    <property type="gene ID" value="TCM_004920"/>
</dbReference>
<protein>
    <submittedName>
        <fullName evidence="1">Pleiotropic drug resistance 9-like protein</fullName>
    </submittedName>
</protein>
<evidence type="ECO:0000313" key="2">
    <source>
        <dbReference type="Proteomes" id="UP000026915"/>
    </source>
</evidence>
<dbReference type="PANTHER" id="PTHR48040">
    <property type="entry name" value="PLEIOTROPIC DRUG RESISTANCE PROTEIN 1-LIKE ISOFORM X1"/>
    <property type="match status" value="1"/>
</dbReference>
<gene>
    <name evidence="1" type="ORF">TCM_004920</name>
</gene>
<dbReference type="Proteomes" id="UP000026915">
    <property type="component" value="Chromosome 1"/>
</dbReference>
<proteinExistence type="predicted"/>
<reference evidence="1 2" key="1">
    <citation type="journal article" date="2013" name="Genome Biol.">
        <title>The genome sequence of the most widely cultivated cacao type and its use to identify candidate genes regulating pod color.</title>
        <authorList>
            <person name="Motamayor J.C."/>
            <person name="Mockaitis K."/>
            <person name="Schmutz J."/>
            <person name="Haiminen N."/>
            <person name="Iii D.L."/>
            <person name="Cornejo O."/>
            <person name="Findley S.D."/>
            <person name="Zheng P."/>
            <person name="Utro F."/>
            <person name="Royaert S."/>
            <person name="Saski C."/>
            <person name="Jenkins J."/>
            <person name="Podicheti R."/>
            <person name="Zhao M."/>
            <person name="Scheffler B.E."/>
            <person name="Stack J.C."/>
            <person name="Feltus F.A."/>
            <person name="Mustiga G.M."/>
            <person name="Amores F."/>
            <person name="Phillips W."/>
            <person name="Marelli J.P."/>
            <person name="May G.D."/>
            <person name="Shapiro H."/>
            <person name="Ma J."/>
            <person name="Bustamante C.D."/>
            <person name="Schnell R.J."/>
            <person name="Main D."/>
            <person name="Gilbert D."/>
            <person name="Parida L."/>
            <person name="Kuhn D.N."/>
        </authorList>
    </citation>
    <scope>NUCLEOTIDE SEQUENCE [LARGE SCALE GENOMIC DNA]</scope>
    <source>
        <strain evidence="2">cv. Matina 1-6</strain>
    </source>
</reference>
<organism evidence="1 2">
    <name type="scientific">Theobroma cacao</name>
    <name type="common">Cacao</name>
    <name type="synonym">Cocoa</name>
    <dbReference type="NCBI Taxonomy" id="3641"/>
    <lineage>
        <taxon>Eukaryota</taxon>
        <taxon>Viridiplantae</taxon>
        <taxon>Streptophyta</taxon>
        <taxon>Embryophyta</taxon>
        <taxon>Tracheophyta</taxon>
        <taxon>Spermatophyta</taxon>
        <taxon>Magnoliopsida</taxon>
        <taxon>eudicotyledons</taxon>
        <taxon>Gunneridae</taxon>
        <taxon>Pentapetalae</taxon>
        <taxon>rosids</taxon>
        <taxon>malvids</taxon>
        <taxon>Malvales</taxon>
        <taxon>Malvaceae</taxon>
        <taxon>Byttnerioideae</taxon>
        <taxon>Theobroma</taxon>
    </lineage>
</organism>
<dbReference type="HOGENOM" id="CLU_1417433_0_0_1"/>
<name>A0A061DSN6_THECC</name>
<dbReference type="PANTHER" id="PTHR48040:SF18">
    <property type="entry name" value="PLEIOTROPIC DRUG RESISTANCE PROTEIN 3-LIKE ISOFORM X1"/>
    <property type="match status" value="1"/>
</dbReference>
<dbReference type="STRING" id="3641.A0A061DSN6"/>
<dbReference type="eggNOG" id="KOG0065">
    <property type="taxonomic scope" value="Eukaryota"/>
</dbReference>
<sequence>MEQAKQPPIAFIASIILCKNLTETKKKKLKKKEKTNYFLYISSRACTIHSLTNPGKLSLHEKRMGPEIIGNDDMELAETGRNLRSSFRQFSSSFRGSTSGAVSFRENNDDEVELQWAAIERLPTCKRLRTSLFDHKLLNDGKEDNDGRKVIDVAELGALERRVFIEKLITKIEDDNLRLLKKLKERIDRQEP</sequence>
<dbReference type="AlphaFoldDB" id="A0A061DSN6"/>
<dbReference type="EMBL" id="CM001879">
    <property type="protein sequence ID" value="EOX95412.1"/>
    <property type="molecule type" value="Genomic_DNA"/>
</dbReference>